<dbReference type="AlphaFoldDB" id="A0A9N7R1S7"/>
<evidence type="ECO:0000259" key="1">
    <source>
        <dbReference type="SMART" id="SM00256"/>
    </source>
</evidence>
<dbReference type="EMBL" id="CACSLK010003174">
    <property type="protein sequence ID" value="CAA0808923.1"/>
    <property type="molecule type" value="Genomic_DNA"/>
</dbReference>
<keyword evidence="3" id="KW-1185">Reference proteome</keyword>
<dbReference type="Pfam" id="PF00646">
    <property type="entry name" value="F-box"/>
    <property type="match status" value="1"/>
</dbReference>
<dbReference type="SMART" id="SM00256">
    <property type="entry name" value="FBOX"/>
    <property type="match status" value="1"/>
</dbReference>
<reference evidence="2" key="1">
    <citation type="submission" date="2019-12" db="EMBL/GenBank/DDBJ databases">
        <authorList>
            <person name="Scholes J."/>
        </authorList>
    </citation>
    <scope>NUCLEOTIDE SEQUENCE</scope>
</reference>
<dbReference type="InterPro" id="IPR017451">
    <property type="entry name" value="F-box-assoc_interact_dom"/>
</dbReference>
<dbReference type="Gene3D" id="1.20.1280.50">
    <property type="match status" value="1"/>
</dbReference>
<evidence type="ECO:0000313" key="3">
    <source>
        <dbReference type="Proteomes" id="UP001153555"/>
    </source>
</evidence>
<name>A0A9N7R1S7_STRHE</name>
<dbReference type="PANTHER" id="PTHR31672:SF13">
    <property type="entry name" value="F-BOX PROTEIN CPR30-LIKE"/>
    <property type="match status" value="1"/>
</dbReference>
<dbReference type="InterPro" id="IPR050796">
    <property type="entry name" value="SCF_F-box_component"/>
</dbReference>
<dbReference type="OrthoDB" id="5314306at2759"/>
<dbReference type="InterPro" id="IPR036047">
    <property type="entry name" value="F-box-like_dom_sf"/>
</dbReference>
<dbReference type="Proteomes" id="UP001153555">
    <property type="component" value="Unassembled WGS sequence"/>
</dbReference>
<dbReference type="CDD" id="cd22157">
    <property type="entry name" value="F-box_AtFBW1-like"/>
    <property type="match status" value="1"/>
</dbReference>
<feature type="domain" description="F-box" evidence="1">
    <location>
        <begin position="8"/>
        <end position="48"/>
    </location>
</feature>
<sequence>MEGGSPCLSKGLLVEILVRLPVQALLRLMAVCKSWKSIVTSPEFCSLHLSRNRHTSKILLTTRDRRPFSPVDEIPKQSYLLLNDDEHLPADPSWLAPFDFPFKCPDMISHHILGSINGLICISLIPSYFCVAVEANITIVLWNPTIRRCVCLPEPNFSYMHTLSIQFGYDSTTDDYKIVVIRRVGGSTTTTTTPALEFHIYSLNSHAWRGGFKMCPPAWTGERGDGPLFRGTGALAGGKMHWVVSVDINCNEVEFEEFVLLSKIKRLYSFDVEEEVFAEMALPQPCEFGGEPVVTVVRDSLHLVHPTIIGSPLTTWTIWVKMDAGGSCDMYWKKLYSVNVNAVFVCFLKNGELLMDKYPTHPDDHGVFAAYDPRARQFKDLEPLSLSQQRAYGRYSVRSSNHQESLVLLDR</sequence>
<dbReference type="InterPro" id="IPR001810">
    <property type="entry name" value="F-box_dom"/>
</dbReference>
<dbReference type="SUPFAM" id="SSF81383">
    <property type="entry name" value="F-box domain"/>
    <property type="match status" value="1"/>
</dbReference>
<dbReference type="InterPro" id="IPR006527">
    <property type="entry name" value="F-box-assoc_dom_typ1"/>
</dbReference>
<dbReference type="NCBIfam" id="TIGR01640">
    <property type="entry name" value="F_box_assoc_1"/>
    <property type="match status" value="1"/>
</dbReference>
<organism evidence="2 3">
    <name type="scientific">Striga hermonthica</name>
    <name type="common">Purple witchweed</name>
    <name type="synonym">Buchnera hermonthica</name>
    <dbReference type="NCBI Taxonomy" id="68872"/>
    <lineage>
        <taxon>Eukaryota</taxon>
        <taxon>Viridiplantae</taxon>
        <taxon>Streptophyta</taxon>
        <taxon>Embryophyta</taxon>
        <taxon>Tracheophyta</taxon>
        <taxon>Spermatophyta</taxon>
        <taxon>Magnoliopsida</taxon>
        <taxon>eudicotyledons</taxon>
        <taxon>Gunneridae</taxon>
        <taxon>Pentapetalae</taxon>
        <taxon>asterids</taxon>
        <taxon>lamiids</taxon>
        <taxon>Lamiales</taxon>
        <taxon>Orobanchaceae</taxon>
        <taxon>Buchnereae</taxon>
        <taxon>Striga</taxon>
    </lineage>
</organism>
<protein>
    <recommendedName>
        <fullName evidence="1">F-box domain-containing protein</fullName>
    </recommendedName>
</protein>
<dbReference type="Pfam" id="PF07734">
    <property type="entry name" value="FBA_1"/>
    <property type="match status" value="1"/>
</dbReference>
<proteinExistence type="predicted"/>
<comment type="caution">
    <text evidence="2">The sequence shown here is derived from an EMBL/GenBank/DDBJ whole genome shotgun (WGS) entry which is preliminary data.</text>
</comment>
<dbReference type="PANTHER" id="PTHR31672">
    <property type="entry name" value="BNACNNG10540D PROTEIN"/>
    <property type="match status" value="1"/>
</dbReference>
<evidence type="ECO:0000313" key="2">
    <source>
        <dbReference type="EMBL" id="CAA0808923.1"/>
    </source>
</evidence>
<gene>
    <name evidence="2" type="ORF">SHERM_11142</name>
</gene>
<accession>A0A9N7R1S7</accession>